<organism evidence="2">
    <name type="scientific">Picea glauca</name>
    <name type="common">White spruce</name>
    <name type="synonym">Pinus glauca</name>
    <dbReference type="NCBI Taxonomy" id="3330"/>
    <lineage>
        <taxon>Eukaryota</taxon>
        <taxon>Viridiplantae</taxon>
        <taxon>Streptophyta</taxon>
        <taxon>Embryophyta</taxon>
        <taxon>Tracheophyta</taxon>
        <taxon>Spermatophyta</taxon>
        <taxon>Pinopsida</taxon>
        <taxon>Pinidae</taxon>
        <taxon>Conifers I</taxon>
        <taxon>Pinales</taxon>
        <taxon>Pinaceae</taxon>
        <taxon>Picea</taxon>
    </lineage>
</organism>
<name>A0A101M2K4_PICGL</name>
<comment type="caution">
    <text evidence="2">The sequence shown here is derived from an EMBL/GenBank/DDBJ whole genome shotgun (WGS) entry which is preliminary data.</text>
</comment>
<gene>
    <name evidence="2" type="ORF">ABT39_MTgene3103</name>
</gene>
<protein>
    <submittedName>
        <fullName evidence="2">Uncharacterized protein</fullName>
    </submittedName>
</protein>
<accession>A0A101M2K4</accession>
<evidence type="ECO:0000256" key="1">
    <source>
        <dbReference type="SAM" id="MobiDB-lite"/>
    </source>
</evidence>
<dbReference type="EMBL" id="LKAM01000002">
    <property type="protein sequence ID" value="KUM49876.1"/>
    <property type="molecule type" value="Genomic_DNA"/>
</dbReference>
<sequence length="70" mass="7682">MDDGHSNSLNKMDERGPKTHSLLIGVERGDKTHENSHLSGFELAVNAIPTIEAHSRVFPWPSFPCGSLLV</sequence>
<feature type="region of interest" description="Disordered" evidence="1">
    <location>
        <begin position="1"/>
        <end position="22"/>
    </location>
</feature>
<reference evidence="2" key="1">
    <citation type="journal article" date="2015" name="Genome Biol. Evol.">
        <title>Organellar Genomes of White Spruce (Picea glauca): Assembly and Annotation.</title>
        <authorList>
            <person name="Jackman S.D."/>
            <person name="Warren R.L."/>
            <person name="Gibb E.A."/>
            <person name="Vandervalk B.P."/>
            <person name="Mohamadi H."/>
            <person name="Chu J."/>
            <person name="Raymond A."/>
            <person name="Pleasance S."/>
            <person name="Coope R."/>
            <person name="Wildung M.R."/>
            <person name="Ritland C.E."/>
            <person name="Bousquet J."/>
            <person name="Jones S.J."/>
            <person name="Bohlmann J."/>
            <person name="Birol I."/>
        </authorList>
    </citation>
    <scope>NUCLEOTIDE SEQUENCE [LARGE SCALE GENOMIC DNA]</scope>
    <source>
        <tissue evidence="2">Flushing bud</tissue>
    </source>
</reference>
<dbReference type="AlphaFoldDB" id="A0A101M2K4"/>
<feature type="compositionally biased region" description="Polar residues" evidence="1">
    <location>
        <begin position="1"/>
        <end position="10"/>
    </location>
</feature>
<geneLocation type="mitochondrion" evidence="2"/>
<keyword evidence="2" id="KW-0496">Mitochondrion</keyword>
<proteinExistence type="predicted"/>
<evidence type="ECO:0000313" key="2">
    <source>
        <dbReference type="EMBL" id="KUM49876.1"/>
    </source>
</evidence>